<dbReference type="InterPro" id="IPR000209">
    <property type="entry name" value="Peptidase_S8/S53_dom"/>
</dbReference>
<reference evidence="9" key="1">
    <citation type="journal article" date="2019" name="Int. J. Syst. Evol. Microbiol.">
        <title>The Global Catalogue of Microorganisms (GCM) 10K type strain sequencing project: providing services to taxonomists for standard genome sequencing and annotation.</title>
        <authorList>
            <consortium name="The Broad Institute Genomics Platform"/>
            <consortium name="The Broad Institute Genome Sequencing Center for Infectious Disease"/>
            <person name="Wu L."/>
            <person name="Ma J."/>
        </authorList>
    </citation>
    <scope>NUCLEOTIDE SEQUENCE [LARGE SCALE GENOMIC DNA]</scope>
    <source>
        <strain evidence="9">FCH27</strain>
    </source>
</reference>
<dbReference type="InterPro" id="IPR037045">
    <property type="entry name" value="S8pro/Inhibitor_I9_sf"/>
</dbReference>
<comment type="caution">
    <text evidence="8">The sequence shown here is derived from an EMBL/GenBank/DDBJ whole genome shotgun (WGS) entry which is preliminary data.</text>
</comment>
<dbReference type="Gene3D" id="3.30.70.80">
    <property type="entry name" value="Peptidase S8 propeptide/proteinase inhibitor I9"/>
    <property type="match status" value="1"/>
</dbReference>
<evidence type="ECO:0000313" key="9">
    <source>
        <dbReference type="Proteomes" id="UP001596524"/>
    </source>
</evidence>
<evidence type="ECO:0000256" key="3">
    <source>
        <dbReference type="ARBA" id="ARBA00022801"/>
    </source>
</evidence>
<dbReference type="InterPro" id="IPR023828">
    <property type="entry name" value="Peptidase_S8_Ser-AS"/>
</dbReference>
<dbReference type="Proteomes" id="UP001596524">
    <property type="component" value="Unassembled WGS sequence"/>
</dbReference>
<dbReference type="PANTHER" id="PTHR43806:SF11">
    <property type="entry name" value="CEREVISIN-RELATED"/>
    <property type="match status" value="1"/>
</dbReference>
<gene>
    <name evidence="8" type="ORF">ACFQO6_06320</name>
</gene>
<keyword evidence="4 5" id="KW-0720">Serine protease</keyword>
<dbReference type="EMBL" id="JBHTCH010000005">
    <property type="protein sequence ID" value="MFC7359879.1"/>
    <property type="molecule type" value="Genomic_DNA"/>
</dbReference>
<name>A0ABW2MXZ2_9ACTN</name>
<keyword evidence="3 5" id="KW-0378">Hydrolase</keyword>
<dbReference type="InterPro" id="IPR010259">
    <property type="entry name" value="S8pro/Inhibitor_I9"/>
</dbReference>
<feature type="domain" description="Peptidase S8/S53" evidence="6">
    <location>
        <begin position="175"/>
        <end position="424"/>
    </location>
</feature>
<feature type="active site" description="Charge relay system" evidence="5">
    <location>
        <position position="208"/>
    </location>
</feature>
<feature type="active site" description="Charge relay system" evidence="5">
    <location>
        <position position="179"/>
    </location>
</feature>
<protein>
    <submittedName>
        <fullName evidence="8">S8 family serine peptidase</fullName>
    </submittedName>
</protein>
<dbReference type="SUPFAM" id="SSF52743">
    <property type="entry name" value="Subtilisin-like"/>
    <property type="match status" value="1"/>
</dbReference>
<dbReference type="PROSITE" id="PS51892">
    <property type="entry name" value="SUBTILASE"/>
    <property type="match status" value="1"/>
</dbReference>
<dbReference type="Pfam" id="PF00082">
    <property type="entry name" value="Peptidase_S8"/>
    <property type="match status" value="1"/>
</dbReference>
<organism evidence="8 9">
    <name type="scientific">Nocardioides astragali</name>
    <dbReference type="NCBI Taxonomy" id="1776736"/>
    <lineage>
        <taxon>Bacteria</taxon>
        <taxon>Bacillati</taxon>
        <taxon>Actinomycetota</taxon>
        <taxon>Actinomycetes</taxon>
        <taxon>Propionibacteriales</taxon>
        <taxon>Nocardioidaceae</taxon>
        <taxon>Nocardioides</taxon>
    </lineage>
</organism>
<dbReference type="Gene3D" id="3.40.50.200">
    <property type="entry name" value="Peptidase S8/S53 domain"/>
    <property type="match status" value="1"/>
</dbReference>
<keyword evidence="2 5" id="KW-0645">Protease</keyword>
<feature type="active site" description="Charge relay system" evidence="5">
    <location>
        <position position="394"/>
    </location>
</feature>
<accession>A0ABW2MXZ2</accession>
<evidence type="ECO:0000256" key="5">
    <source>
        <dbReference type="PROSITE-ProRule" id="PRU01240"/>
    </source>
</evidence>
<evidence type="ECO:0000256" key="2">
    <source>
        <dbReference type="ARBA" id="ARBA00022670"/>
    </source>
</evidence>
<evidence type="ECO:0000313" key="8">
    <source>
        <dbReference type="EMBL" id="MFC7359879.1"/>
    </source>
</evidence>
<dbReference type="Pfam" id="PF05922">
    <property type="entry name" value="Inhibitor_I9"/>
    <property type="match status" value="1"/>
</dbReference>
<evidence type="ECO:0000259" key="6">
    <source>
        <dbReference type="Pfam" id="PF00082"/>
    </source>
</evidence>
<dbReference type="InterPro" id="IPR015500">
    <property type="entry name" value="Peptidase_S8_subtilisin-rel"/>
</dbReference>
<dbReference type="RefSeq" id="WP_255890873.1">
    <property type="nucleotide sequence ID" value="NZ_JAFMZM010000003.1"/>
</dbReference>
<dbReference type="PROSITE" id="PS00138">
    <property type="entry name" value="SUBTILASE_SER"/>
    <property type="match status" value="1"/>
</dbReference>
<dbReference type="PRINTS" id="PR00723">
    <property type="entry name" value="SUBTILISIN"/>
</dbReference>
<feature type="domain" description="Inhibitor I9" evidence="7">
    <location>
        <begin position="93"/>
        <end position="139"/>
    </location>
</feature>
<keyword evidence="9" id="KW-1185">Reference proteome</keyword>
<dbReference type="PANTHER" id="PTHR43806">
    <property type="entry name" value="PEPTIDASE S8"/>
    <property type="match status" value="1"/>
</dbReference>
<dbReference type="InterPro" id="IPR036852">
    <property type="entry name" value="Peptidase_S8/S53_dom_sf"/>
</dbReference>
<evidence type="ECO:0000256" key="4">
    <source>
        <dbReference type="ARBA" id="ARBA00022825"/>
    </source>
</evidence>
<evidence type="ECO:0000256" key="1">
    <source>
        <dbReference type="ARBA" id="ARBA00011073"/>
    </source>
</evidence>
<sequence length="450" mass="45565">MLLLSLWSTLIRRYTQRLSRGSARGMRIMRAGPSTGVSARTIGVAAAVLMIPTVPPAQSAVADSVVTDAPKTAVVVVLRDDVASTPRARAHERAGGVAVTRVFSHAINGFAAAATPQGRAALEADPAVLYVSDDIEIRLAGKQPPQTLPNGVNRVEGELSSTRSGDGSGVVDADVAVIDGGFQLDHPDVDVRPGVDCAGLGFHNKNNHGIGVAGVIGAADNGIGVVGVAPGSRIWAVASFNAGGGGRLSDVLCGLEWVVSNAATIEVVNMSFVFVGSDDGKCGRVSGQALHEAICRVTAAGVTAVAAAGNDGIDASAVAPAAYSDVITVSGVADFDGVPGGLSSDCMKKAPVAVLDDTFPYFSNYGAAVDIAAPSLCILSADVGGTYSLYDGTSFAAPHAAGAAALYLSTHPRSTPAQVRRALIGAGRFDYDSAGDPDGMKEPLLDVSGF</sequence>
<proteinExistence type="inferred from homology"/>
<dbReference type="InterPro" id="IPR050131">
    <property type="entry name" value="Peptidase_S8_subtilisin-like"/>
</dbReference>
<evidence type="ECO:0000259" key="7">
    <source>
        <dbReference type="Pfam" id="PF05922"/>
    </source>
</evidence>
<comment type="similarity">
    <text evidence="1 5">Belongs to the peptidase S8 family.</text>
</comment>